<evidence type="ECO:0000256" key="2">
    <source>
        <dbReference type="SAM" id="Phobius"/>
    </source>
</evidence>
<dbReference type="RefSeq" id="WP_091699813.1">
    <property type="nucleotide sequence ID" value="NZ_FOAK01000013.1"/>
</dbReference>
<feature type="domain" description="Predicted membrane protein YciQ-like C-terminal" evidence="4">
    <location>
        <begin position="281"/>
        <end position="527"/>
    </location>
</feature>
<dbReference type="EMBL" id="FOAK01000013">
    <property type="protein sequence ID" value="SEL27344.1"/>
    <property type="molecule type" value="Genomic_DNA"/>
</dbReference>
<organism evidence="5 6">
    <name type="scientific">Methanobrevibacter gottschalkii</name>
    <dbReference type="NCBI Taxonomy" id="190974"/>
    <lineage>
        <taxon>Archaea</taxon>
        <taxon>Methanobacteriati</taxon>
        <taxon>Methanobacteriota</taxon>
        <taxon>Methanomada group</taxon>
        <taxon>Methanobacteria</taxon>
        <taxon>Methanobacteriales</taxon>
        <taxon>Methanobacteriaceae</taxon>
        <taxon>Methanobrevibacter</taxon>
    </lineage>
</organism>
<keyword evidence="2" id="KW-0472">Membrane</keyword>
<reference evidence="5 6" key="1">
    <citation type="submission" date="2016-10" db="EMBL/GenBank/DDBJ databases">
        <authorList>
            <person name="de Groot N.N."/>
        </authorList>
    </citation>
    <scope>NUCLEOTIDE SEQUENCE [LARGE SCALE GENOMIC DNA]</scope>
    <source>
        <strain evidence="5 6">DSM 11978</strain>
    </source>
</reference>
<dbReference type="InterPro" id="IPR048389">
    <property type="entry name" value="YciQ-like_C"/>
</dbReference>
<feature type="domain" description="DUF2207" evidence="3">
    <location>
        <begin position="32"/>
        <end position="209"/>
    </location>
</feature>
<dbReference type="Pfam" id="PF20990">
    <property type="entry name" value="DUF2207_C"/>
    <property type="match status" value="1"/>
</dbReference>
<evidence type="ECO:0000259" key="4">
    <source>
        <dbReference type="Pfam" id="PF20990"/>
    </source>
</evidence>
<dbReference type="Proteomes" id="UP000199506">
    <property type="component" value="Unassembled WGS sequence"/>
</dbReference>
<evidence type="ECO:0000313" key="6">
    <source>
        <dbReference type="Proteomes" id="UP000199506"/>
    </source>
</evidence>
<evidence type="ECO:0000313" key="5">
    <source>
        <dbReference type="EMBL" id="SEL27344.1"/>
    </source>
</evidence>
<dbReference type="OrthoDB" id="137138at2157"/>
<proteinExistence type="predicted"/>
<dbReference type="AlphaFoldDB" id="A0A1H7NVR6"/>
<feature type="transmembrane region" description="Helical" evidence="2">
    <location>
        <begin position="444"/>
        <end position="463"/>
    </location>
</feature>
<dbReference type="Pfam" id="PF09972">
    <property type="entry name" value="DUF2207"/>
    <property type="match status" value="1"/>
</dbReference>
<feature type="compositionally biased region" description="Gly residues" evidence="1">
    <location>
        <begin position="572"/>
        <end position="588"/>
    </location>
</feature>
<protein>
    <submittedName>
        <fullName evidence="5">Uncharacterized membrane protein</fullName>
    </submittedName>
</protein>
<feature type="transmembrane region" description="Helical" evidence="2">
    <location>
        <begin position="249"/>
        <end position="268"/>
    </location>
</feature>
<dbReference type="InterPro" id="IPR018702">
    <property type="entry name" value="DUF2207"/>
</dbReference>
<evidence type="ECO:0000256" key="1">
    <source>
        <dbReference type="SAM" id="MobiDB-lite"/>
    </source>
</evidence>
<keyword evidence="2" id="KW-1133">Transmembrane helix</keyword>
<name>A0A1H7NVR6_9EURY</name>
<sequence length="588" mass="65682">MNVKNTFVIILLFLILFSTVTFVSADDDRSYSIDQVITDLTVKNNGLLHVEEQYDYSFDGAFNGVYRDIPLKSGESIENIKIHVDGAYATYEESDDDGYKHVKIYLYSDAAHTKGITDCNVKVYISYDLIGAVTIFNDVSGLQYKLWGEEWDVGANNLKATVHLPGNNGNEYYLTPSEYNDTSSLKGNTITAESSYIPKGEYYELLVLMPVDDFNKSPNAKHVNQNGHDMIMKNLKNTINERDFWNTTYLVLGLLTLISPISAIIVYLKYGREPEVNYDGIYERDLPTNDPPEIVNALIENKMSIGHPNIKGFEASIMNLIDRKFITLSSQENIESNTKDLMLTLNNKAGLSASEQIVFDTLNHFSTNNILNLSTLNGQLSSETNGKWFMEKIREWESSVENDMDVSRFFDDRGSSIMNVIGLLGIPFAIALIVLGFITNLNNGLYSIAGGIFLIIFSIVITMSDDDIFGRWTEEGRVYYLKWKNLKNFLEDNSLIKEHPPESIIIWKKYLIYGAALGVADKVYESMKLQVPNISDYDNDGLFMYHYYGGYGMMNMAFSTGEISANPSDSSGFGGSGGGSGGGGGGAF</sequence>
<keyword evidence="2" id="KW-0812">Transmembrane</keyword>
<accession>A0A1H7NVR6</accession>
<feature type="transmembrane region" description="Helical" evidence="2">
    <location>
        <begin position="417"/>
        <end position="438"/>
    </location>
</feature>
<evidence type="ECO:0000259" key="3">
    <source>
        <dbReference type="Pfam" id="PF09972"/>
    </source>
</evidence>
<gene>
    <name evidence="5" type="ORF">SAMN05216439_0278</name>
</gene>
<feature type="region of interest" description="Disordered" evidence="1">
    <location>
        <begin position="569"/>
        <end position="588"/>
    </location>
</feature>
<dbReference type="STRING" id="190974.SAMN05216439_0278"/>